<dbReference type="Proteomes" id="UP000305888">
    <property type="component" value="Chromosome"/>
</dbReference>
<keyword evidence="8 10" id="KW-0139">CF(1)</keyword>
<dbReference type="GO" id="GO:0012505">
    <property type="term" value="C:endomembrane system"/>
    <property type="evidence" value="ECO:0007669"/>
    <property type="project" value="UniProtKB-SubCell"/>
</dbReference>
<feature type="domain" description="ATP synthase F1 complex delta/epsilon subunit N-terminal" evidence="12">
    <location>
        <begin position="5"/>
        <end position="83"/>
    </location>
</feature>
<dbReference type="CDD" id="cd12152">
    <property type="entry name" value="F1-ATPase_delta"/>
    <property type="match status" value="1"/>
</dbReference>
<comment type="similarity">
    <text evidence="3 10 11">Belongs to the ATPase epsilon chain family.</text>
</comment>
<gene>
    <name evidence="10 13" type="primary">atpC</name>
    <name evidence="13" type="ORF">FDP22_09490</name>
</gene>
<dbReference type="RefSeq" id="WP_138571963.1">
    <property type="nucleotide sequence ID" value="NZ_CP040818.1"/>
</dbReference>
<keyword evidence="6 10" id="KW-0406">Ion transport</keyword>
<keyword evidence="9 10" id="KW-0066">ATP synthesis</keyword>
<comment type="subcellular location">
    <subcellularLocation>
        <location evidence="10">Cell membrane</location>
        <topology evidence="10">Peripheral membrane protein</topology>
    </subcellularLocation>
    <subcellularLocation>
        <location evidence="2">Endomembrane system</location>
        <topology evidence="2">Peripheral membrane protein</topology>
    </subcellularLocation>
</comment>
<dbReference type="InterPro" id="IPR036771">
    <property type="entry name" value="ATPsynth_dsu/esu_N"/>
</dbReference>
<evidence type="ECO:0000256" key="8">
    <source>
        <dbReference type="ARBA" id="ARBA00023196"/>
    </source>
</evidence>
<dbReference type="AlphaFoldDB" id="A0A5B8FHB3"/>
<evidence type="ECO:0000313" key="13">
    <source>
        <dbReference type="EMBL" id="QDL91987.1"/>
    </source>
</evidence>
<evidence type="ECO:0000256" key="6">
    <source>
        <dbReference type="ARBA" id="ARBA00023065"/>
    </source>
</evidence>
<dbReference type="SUPFAM" id="SSF51344">
    <property type="entry name" value="Epsilon subunit of F1F0-ATP synthase N-terminal domain"/>
    <property type="match status" value="1"/>
</dbReference>
<dbReference type="OrthoDB" id="9799969at2"/>
<keyword evidence="10" id="KW-1003">Cell membrane</keyword>
<evidence type="ECO:0000256" key="10">
    <source>
        <dbReference type="HAMAP-Rule" id="MF_00530"/>
    </source>
</evidence>
<keyword evidence="4 10" id="KW-0813">Transport</keyword>
<evidence type="ECO:0000256" key="9">
    <source>
        <dbReference type="ARBA" id="ARBA00023310"/>
    </source>
</evidence>
<dbReference type="PANTHER" id="PTHR13822:SF10">
    <property type="entry name" value="ATP SYNTHASE EPSILON CHAIN, CHLOROPLASTIC"/>
    <property type="match status" value="1"/>
</dbReference>
<dbReference type="GO" id="GO:0045259">
    <property type="term" value="C:proton-transporting ATP synthase complex"/>
    <property type="evidence" value="ECO:0007669"/>
    <property type="project" value="UniProtKB-KW"/>
</dbReference>
<proteinExistence type="inferred from homology"/>
<evidence type="ECO:0000256" key="7">
    <source>
        <dbReference type="ARBA" id="ARBA00023136"/>
    </source>
</evidence>
<keyword evidence="7 10" id="KW-0472">Membrane</keyword>
<name>A0A5B8FHB3_9RHOB</name>
<dbReference type="GO" id="GO:0046933">
    <property type="term" value="F:proton-transporting ATP synthase activity, rotational mechanism"/>
    <property type="evidence" value="ECO:0007669"/>
    <property type="project" value="UniProtKB-UniRule"/>
</dbReference>
<dbReference type="Pfam" id="PF02823">
    <property type="entry name" value="ATP-synt_DE_N"/>
    <property type="match status" value="1"/>
</dbReference>
<organism evidence="13 14">
    <name type="scientific">Paroceanicella profunda</name>
    <dbReference type="NCBI Taxonomy" id="2579971"/>
    <lineage>
        <taxon>Bacteria</taxon>
        <taxon>Pseudomonadati</taxon>
        <taxon>Pseudomonadota</taxon>
        <taxon>Alphaproteobacteria</taxon>
        <taxon>Rhodobacterales</taxon>
        <taxon>Paracoccaceae</taxon>
        <taxon>Paroceanicella</taxon>
    </lineage>
</organism>
<reference evidence="13 14" key="1">
    <citation type="submission" date="2019-06" db="EMBL/GenBank/DDBJ databases">
        <title>Genome sequence of Rhodobacteraceae bacterium D4M1.</title>
        <authorList>
            <person name="Cao J."/>
        </authorList>
    </citation>
    <scope>NUCLEOTIDE SEQUENCE [LARGE SCALE GENOMIC DNA]</scope>
    <source>
        <strain evidence="13 14">D4M1</strain>
    </source>
</reference>
<dbReference type="NCBIfam" id="TIGR01216">
    <property type="entry name" value="ATP_synt_epsi"/>
    <property type="match status" value="1"/>
</dbReference>
<protein>
    <recommendedName>
        <fullName evidence="10">ATP synthase epsilon chain</fullName>
    </recommendedName>
    <alternativeName>
        <fullName evidence="10">ATP synthase F1 sector epsilon subunit</fullName>
    </alternativeName>
    <alternativeName>
        <fullName evidence="10">F-ATPase epsilon subunit</fullName>
    </alternativeName>
</protein>
<comment type="function">
    <text evidence="1 10">Produces ATP from ADP in the presence of a proton gradient across the membrane.</text>
</comment>
<evidence type="ECO:0000256" key="3">
    <source>
        <dbReference type="ARBA" id="ARBA00005712"/>
    </source>
</evidence>
<evidence type="ECO:0000256" key="5">
    <source>
        <dbReference type="ARBA" id="ARBA00022781"/>
    </source>
</evidence>
<keyword evidence="5 10" id="KW-0375">Hydrogen ion transport</keyword>
<dbReference type="EMBL" id="CP040818">
    <property type="protein sequence ID" value="QDL91987.1"/>
    <property type="molecule type" value="Genomic_DNA"/>
</dbReference>
<sequence length="133" mass="14516">MADTMQFDLVSPERKLMSVQATSVVVPGYEGEFTAMPGHALFFSTLRPGFVQVMVDGKETDFFVTGGFAEVSADSVTILAETAVPRGEVTREHLDDLLAVAEDGVRKAGDHHRLSAAQRANDMRFARDQVVKD</sequence>
<dbReference type="GO" id="GO:0005524">
    <property type="term" value="F:ATP binding"/>
    <property type="evidence" value="ECO:0007669"/>
    <property type="project" value="UniProtKB-UniRule"/>
</dbReference>
<dbReference type="KEGG" id="ppru:FDP22_09490"/>
<keyword evidence="14" id="KW-1185">Reference proteome</keyword>
<evidence type="ECO:0000256" key="2">
    <source>
        <dbReference type="ARBA" id="ARBA00004184"/>
    </source>
</evidence>
<evidence type="ECO:0000259" key="12">
    <source>
        <dbReference type="Pfam" id="PF02823"/>
    </source>
</evidence>
<evidence type="ECO:0000256" key="4">
    <source>
        <dbReference type="ARBA" id="ARBA00022448"/>
    </source>
</evidence>
<dbReference type="InterPro" id="IPR020546">
    <property type="entry name" value="ATP_synth_F1_dsu/esu_N"/>
</dbReference>
<dbReference type="PANTHER" id="PTHR13822">
    <property type="entry name" value="ATP SYNTHASE DELTA/EPSILON CHAIN"/>
    <property type="match status" value="1"/>
</dbReference>
<evidence type="ECO:0000256" key="1">
    <source>
        <dbReference type="ARBA" id="ARBA00003543"/>
    </source>
</evidence>
<dbReference type="Gene3D" id="2.60.15.10">
    <property type="entry name" value="F0F1 ATP synthase delta/epsilon subunit, N-terminal"/>
    <property type="match status" value="1"/>
</dbReference>
<evidence type="ECO:0000256" key="11">
    <source>
        <dbReference type="RuleBase" id="RU003656"/>
    </source>
</evidence>
<dbReference type="InterPro" id="IPR001469">
    <property type="entry name" value="ATP_synth_F1_dsu/esu"/>
</dbReference>
<dbReference type="GO" id="GO:0005886">
    <property type="term" value="C:plasma membrane"/>
    <property type="evidence" value="ECO:0007669"/>
    <property type="project" value="UniProtKB-SubCell"/>
</dbReference>
<accession>A0A5B8FHB3</accession>
<dbReference type="HAMAP" id="MF_00530">
    <property type="entry name" value="ATP_synth_epsil_bac"/>
    <property type="match status" value="1"/>
</dbReference>
<comment type="subunit">
    <text evidence="10 11">F-type ATPases have 2 components, CF(1) - the catalytic core - and CF(0) - the membrane proton channel. CF(1) has five subunits: alpha(3), beta(3), gamma(1), delta(1), epsilon(1). CF(0) has three main subunits: a, b and c.</text>
</comment>
<evidence type="ECO:0000313" key="14">
    <source>
        <dbReference type="Proteomes" id="UP000305888"/>
    </source>
</evidence>